<dbReference type="InterPro" id="IPR010827">
    <property type="entry name" value="BamA/TamA_POTRA"/>
</dbReference>
<evidence type="ECO:0000256" key="4">
    <source>
        <dbReference type="ARBA" id="ARBA00022737"/>
    </source>
</evidence>
<dbReference type="PANTHER" id="PTHR12815:SF47">
    <property type="entry name" value="TRANSLOCATION AND ASSEMBLY MODULE SUBUNIT TAMA"/>
    <property type="match status" value="1"/>
</dbReference>
<evidence type="ECO:0000313" key="11">
    <source>
        <dbReference type="Proteomes" id="UP000316562"/>
    </source>
</evidence>
<proteinExistence type="predicted"/>
<keyword evidence="2" id="KW-0812">Transmembrane</keyword>
<dbReference type="NCBIfam" id="TIGR03303">
    <property type="entry name" value="OM_YaeT"/>
    <property type="match status" value="1"/>
</dbReference>
<dbReference type="PANTHER" id="PTHR12815">
    <property type="entry name" value="SORTING AND ASSEMBLY MACHINERY SAMM50 PROTEIN FAMILY MEMBER"/>
    <property type="match status" value="1"/>
</dbReference>
<sequence length="919" mass="105916">MCYNLPASYGLNVNTAKNKNMESVGSALIYSLPLKTKIESISYRLPSNIKLNSIKYYIHIKKGQYFSMYNIEKTIKALYKSKLFSNVMVFYRYKNRKIYLKLLLFPEVYIKTITIKGLNNSDIGKKLILNRIKLKINGQYLHSYKKESIKIIKQLLKNSGYPFAHVSLNSYVLRKDKKYIINITIALNKPVLISKVFVHWKTFYPAKILSSSIKEISGKPLSRSLIKNFRKRIRHIYIKKNYLNPIIEPTVIKYINKYKTILLFSIHPGYKILFHFKGIRPYNSDFIKNNVFTVHNVFIFDKGTFLAFKKVLRNFFKTKGYFFNKVSFKEIKNKHSRIINLFYNVNKGYKVAVKNIIITGNKPFGISRIDSLMRTHVSSLFAPEFFCERRLKRDIENIENFYNNQGYLSAKANYSLKFGKDKKSVIIYIDITKNIRTYIKSISIEGLPLKIKNEVKSYFKKMVDKPLKILDADNGKNLIETDLSNAGYIFSKTRLRIVYSKNKNGCRLYYSTQKSRKVIIKNIFITGNTITKTGYIKSLILFKKGQVYNQSSIIKTQNDLYKTGLFNSVAIKLENPENIKKYKNIIIQVKDSKPISLSFGAGYGTYTRYRGFFQINDDNLFGSGKSLSMRFSKSAIYTNLLFDYYDPAIFNYRRLAFNAEALDSDIITLNYTLHKEGTSFSLIRKFNHKLKGLLSYNMSYDNLSGLNPGVDVTPRDTGFTRISSLEASLIYNSKNNVFNPTSGNLTDIRLSYSSAILDSQINFAKLFVHTEQFIPFVYDTVLEYSLRFGYIRPLSPTEQVPINERFFLGGRTTVRGFPQDSIGVINQYGYAEGGDVMENYNLQLNIPVYHNIDLFGFQDGGNVFLTTSDIKPLVLYKSAGAGIMYLSPIGPISFSYGFILTREPYWPSGGVNFTVGTSF</sequence>
<keyword evidence="4" id="KW-0677">Repeat</keyword>
<comment type="caution">
    <text evidence="10">The sequence shown here is derived from an EMBL/GenBank/DDBJ whole genome shotgun (WGS) entry which is preliminary data.</text>
</comment>
<dbReference type="GO" id="GO:0009279">
    <property type="term" value="C:cell outer membrane"/>
    <property type="evidence" value="ECO:0007669"/>
    <property type="project" value="UniProtKB-UniRule"/>
</dbReference>
<feature type="domain" description="Bacterial surface antigen (D15)" evidence="8">
    <location>
        <begin position="619"/>
        <end position="919"/>
    </location>
</feature>
<dbReference type="Gene3D" id="2.40.160.50">
    <property type="entry name" value="membrane protein fhac: a member of the omp85/tpsb transporter family"/>
    <property type="match status" value="1"/>
</dbReference>
<dbReference type="Pfam" id="PF01103">
    <property type="entry name" value="Omp85"/>
    <property type="match status" value="1"/>
</dbReference>
<keyword evidence="5" id="KW-0472">Membrane</keyword>
<organism evidence="10 11">
    <name type="scientific">Acididesulfobacter guangdongensis</name>
    <dbReference type="NCBI Taxonomy" id="2597225"/>
    <lineage>
        <taxon>Bacteria</taxon>
        <taxon>Deltaproteobacteria</taxon>
        <taxon>Candidatus Acidulodesulfobacterales</taxon>
        <taxon>Candidatus Acididesulfobacter</taxon>
    </lineage>
</organism>
<gene>
    <name evidence="10" type="primary">bamA</name>
    <name evidence="10" type="ORF">EVJ46_07705</name>
</gene>
<name>A0A519BFM3_ACIG2</name>
<dbReference type="Gene3D" id="3.10.20.310">
    <property type="entry name" value="membrane protein fhac"/>
    <property type="match status" value="3"/>
</dbReference>
<accession>A0A519BFM3</accession>
<evidence type="ECO:0000256" key="7">
    <source>
        <dbReference type="NCBIfam" id="TIGR03303"/>
    </source>
</evidence>
<evidence type="ECO:0000256" key="3">
    <source>
        <dbReference type="ARBA" id="ARBA00022729"/>
    </source>
</evidence>
<evidence type="ECO:0000256" key="1">
    <source>
        <dbReference type="ARBA" id="ARBA00004370"/>
    </source>
</evidence>
<dbReference type="InterPro" id="IPR000184">
    <property type="entry name" value="Bac_surfAg_D15"/>
</dbReference>
<dbReference type="EMBL" id="SGBC01000003">
    <property type="protein sequence ID" value="RZD16067.1"/>
    <property type="molecule type" value="Genomic_DNA"/>
</dbReference>
<dbReference type="GO" id="GO:0071709">
    <property type="term" value="P:membrane assembly"/>
    <property type="evidence" value="ECO:0007669"/>
    <property type="project" value="InterPro"/>
</dbReference>
<evidence type="ECO:0000256" key="2">
    <source>
        <dbReference type="ARBA" id="ARBA00022692"/>
    </source>
</evidence>
<feature type="domain" description="POTRA" evidence="9">
    <location>
        <begin position="352"/>
        <end position="433"/>
    </location>
</feature>
<evidence type="ECO:0000256" key="5">
    <source>
        <dbReference type="ARBA" id="ARBA00023136"/>
    </source>
</evidence>
<dbReference type="InterPro" id="IPR039910">
    <property type="entry name" value="D15-like"/>
</dbReference>
<dbReference type="Pfam" id="PF07244">
    <property type="entry name" value="POTRA"/>
    <property type="match status" value="3"/>
</dbReference>
<evidence type="ECO:0000259" key="9">
    <source>
        <dbReference type="Pfam" id="PF07244"/>
    </source>
</evidence>
<dbReference type="InterPro" id="IPR023707">
    <property type="entry name" value="OM_assembly_BamA"/>
</dbReference>
<evidence type="ECO:0000256" key="6">
    <source>
        <dbReference type="ARBA" id="ARBA00023237"/>
    </source>
</evidence>
<feature type="domain" description="POTRA" evidence="9">
    <location>
        <begin position="108"/>
        <end position="185"/>
    </location>
</feature>
<dbReference type="Proteomes" id="UP000316562">
    <property type="component" value="Unassembled WGS sequence"/>
</dbReference>
<evidence type="ECO:0000313" key="10">
    <source>
        <dbReference type="EMBL" id="RZD16067.1"/>
    </source>
</evidence>
<reference evidence="10 11" key="1">
    <citation type="journal article" date="2019" name="ISME J.">
        <title>Insights into ecological role of a new deltaproteobacterial order Candidatus Acidulodesulfobacterales by metagenomics and metatranscriptomics.</title>
        <authorList>
            <person name="Tan S."/>
            <person name="Liu J."/>
            <person name="Fang Y."/>
            <person name="Hedlund B.P."/>
            <person name="Lian Z.H."/>
            <person name="Huang L.Y."/>
            <person name="Li J.T."/>
            <person name="Huang L.N."/>
            <person name="Li W.J."/>
            <person name="Jiang H.C."/>
            <person name="Dong H.L."/>
            <person name="Shu W.S."/>
        </authorList>
    </citation>
    <scope>NUCLEOTIDE SEQUENCE [LARGE SCALE GENOMIC DNA]</scope>
    <source>
        <strain evidence="10">AP2</strain>
    </source>
</reference>
<keyword evidence="3" id="KW-0732">Signal</keyword>
<keyword evidence="6" id="KW-0998">Cell outer membrane</keyword>
<protein>
    <recommendedName>
        <fullName evidence="7">Outer membrane protein assembly factor BamA</fullName>
    </recommendedName>
</protein>
<dbReference type="AlphaFoldDB" id="A0A519BFM3"/>
<feature type="domain" description="POTRA" evidence="9">
    <location>
        <begin position="519"/>
        <end position="589"/>
    </location>
</feature>
<comment type="subcellular location">
    <subcellularLocation>
        <location evidence="1">Membrane</location>
    </subcellularLocation>
</comment>
<evidence type="ECO:0000259" key="8">
    <source>
        <dbReference type="Pfam" id="PF01103"/>
    </source>
</evidence>